<dbReference type="RefSeq" id="WP_052881700.1">
    <property type="nucleotide sequence ID" value="NZ_CP010904.1"/>
</dbReference>
<dbReference type="Proteomes" id="UP000035268">
    <property type="component" value="Chromosome"/>
</dbReference>
<accession>A0A0G3EHT4</accession>
<dbReference type="SUPFAM" id="SSF56935">
    <property type="entry name" value="Porins"/>
    <property type="match status" value="1"/>
</dbReference>
<gene>
    <name evidence="3" type="ORF">L21SP4_01108</name>
</gene>
<name>A0A0G3EHT4_9BACT</name>
<dbReference type="AlphaFoldDB" id="A0A0G3EHT4"/>
<keyword evidence="4" id="KW-1185">Reference proteome</keyword>
<dbReference type="STRING" id="1307763.L21SP4_01108"/>
<feature type="chain" id="PRO_5005184003" evidence="1">
    <location>
        <begin position="22"/>
        <end position="114"/>
    </location>
</feature>
<organism evidence="3 4">
    <name type="scientific">Kiritimatiella glycovorans</name>
    <dbReference type="NCBI Taxonomy" id="1307763"/>
    <lineage>
        <taxon>Bacteria</taxon>
        <taxon>Pseudomonadati</taxon>
        <taxon>Kiritimatiellota</taxon>
        <taxon>Kiritimatiellia</taxon>
        <taxon>Kiritimatiellales</taxon>
        <taxon>Kiritimatiellaceae</taxon>
        <taxon>Kiritimatiella</taxon>
    </lineage>
</organism>
<feature type="signal peptide" evidence="1">
    <location>
        <begin position="1"/>
        <end position="21"/>
    </location>
</feature>
<evidence type="ECO:0000313" key="4">
    <source>
        <dbReference type="Proteomes" id="UP000035268"/>
    </source>
</evidence>
<protein>
    <submittedName>
        <fullName evidence="3">Outer membrane receptor for ferrienterochelin and colicins</fullName>
    </submittedName>
</protein>
<reference evidence="4" key="1">
    <citation type="submission" date="2015-02" db="EMBL/GenBank/DDBJ databases">
        <title>Description and complete genome sequence of the first cultured representative of the subdivision 5 of the Verrucomicrobia phylum.</title>
        <authorList>
            <person name="Spring S."/>
            <person name="Bunk B."/>
            <person name="Sproer C."/>
            <person name="Klenk H.-P."/>
        </authorList>
    </citation>
    <scope>NUCLEOTIDE SEQUENCE [LARGE SCALE GENOMIC DNA]</scope>
    <source>
        <strain evidence="4">L21-Fru-AB</strain>
    </source>
</reference>
<proteinExistence type="predicted"/>
<reference evidence="3 4" key="2">
    <citation type="journal article" date="2016" name="ISME J.">
        <title>Characterization of the first cultured representative of Verrucomicrobia subdivision 5 indicates the proposal of a novel phylum.</title>
        <authorList>
            <person name="Spring S."/>
            <person name="Bunk B."/>
            <person name="Sproer C."/>
            <person name="Schumann P."/>
            <person name="Rohde M."/>
            <person name="Tindall B.J."/>
            <person name="Klenk H.P."/>
        </authorList>
    </citation>
    <scope>NUCLEOTIDE SEQUENCE [LARGE SCALE GENOMIC DNA]</scope>
    <source>
        <strain evidence="3 4">L21-Fru-AB</strain>
    </source>
</reference>
<feature type="domain" description="TonB-dependent receptor plug" evidence="2">
    <location>
        <begin position="45"/>
        <end position="108"/>
    </location>
</feature>
<dbReference type="InterPro" id="IPR012910">
    <property type="entry name" value="Plug_dom"/>
</dbReference>
<sequence length="114" mass="12097" precursor="true">MNAWKTAAGIAVLTAAGALPAAETNTTETAAREVVVTARRVESDIRTEPRNAIVIDGGDLRARGYSSLDQVLEKEAGVTFHAFGESPALQRPNMRGFGGDAPHQKILILLTAVR</sequence>
<dbReference type="InterPro" id="IPR037066">
    <property type="entry name" value="Plug_dom_sf"/>
</dbReference>
<dbReference type="EMBL" id="CP010904">
    <property type="protein sequence ID" value="AKJ64360.1"/>
    <property type="molecule type" value="Genomic_DNA"/>
</dbReference>
<dbReference type="KEGG" id="vbl:L21SP4_01108"/>
<evidence type="ECO:0000259" key="2">
    <source>
        <dbReference type="Pfam" id="PF07715"/>
    </source>
</evidence>
<keyword evidence="1" id="KW-0732">Signal</keyword>
<evidence type="ECO:0000256" key="1">
    <source>
        <dbReference type="SAM" id="SignalP"/>
    </source>
</evidence>
<dbReference type="Pfam" id="PF07715">
    <property type="entry name" value="Plug"/>
    <property type="match status" value="1"/>
</dbReference>
<dbReference type="Gene3D" id="2.170.130.10">
    <property type="entry name" value="TonB-dependent receptor, plug domain"/>
    <property type="match status" value="1"/>
</dbReference>
<keyword evidence="3" id="KW-0675">Receptor</keyword>
<evidence type="ECO:0000313" key="3">
    <source>
        <dbReference type="EMBL" id="AKJ64360.1"/>
    </source>
</evidence>